<gene>
    <name evidence="2" type="ORF">LGH74_23985</name>
</gene>
<sequence>MNQMTKATSLQDPFPPQQAYLAIEQQPASAAEKRALLVVRRHVQAHTHTTDLRELAGAVKKLLGADYVVGCGTAHIWVLRAGEQQRLAIVADRLTTAYRDWFEPPLEAVTGTSRTPRRRLPVSGTPLAPDLGEA</sequence>
<keyword evidence="3" id="KW-1185">Reference proteome</keyword>
<proteinExistence type="predicted"/>
<dbReference type="Proteomes" id="UP001165296">
    <property type="component" value="Unassembled WGS sequence"/>
</dbReference>
<organism evidence="2 3">
    <name type="scientific">Hymenobacter lucidus</name>
    <dbReference type="NCBI Taxonomy" id="2880930"/>
    <lineage>
        <taxon>Bacteria</taxon>
        <taxon>Pseudomonadati</taxon>
        <taxon>Bacteroidota</taxon>
        <taxon>Cytophagia</taxon>
        <taxon>Cytophagales</taxon>
        <taxon>Hymenobacteraceae</taxon>
        <taxon>Hymenobacter</taxon>
    </lineage>
</organism>
<accession>A0ABS8AZ23</accession>
<protein>
    <submittedName>
        <fullName evidence="2">Uncharacterized protein</fullName>
    </submittedName>
</protein>
<evidence type="ECO:0000313" key="2">
    <source>
        <dbReference type="EMBL" id="MCB2411069.1"/>
    </source>
</evidence>
<evidence type="ECO:0000256" key="1">
    <source>
        <dbReference type="SAM" id="MobiDB-lite"/>
    </source>
</evidence>
<evidence type="ECO:0000313" key="3">
    <source>
        <dbReference type="Proteomes" id="UP001165296"/>
    </source>
</evidence>
<dbReference type="EMBL" id="JAJADR010000014">
    <property type="protein sequence ID" value="MCB2411069.1"/>
    <property type="molecule type" value="Genomic_DNA"/>
</dbReference>
<name>A0ABS8AZ23_9BACT</name>
<reference evidence="2" key="1">
    <citation type="submission" date="2021-10" db="EMBL/GenBank/DDBJ databases">
        <authorList>
            <person name="Dean J.D."/>
            <person name="Kim M.K."/>
            <person name="Newey C.N."/>
            <person name="Stoker T.S."/>
            <person name="Thompson D.W."/>
            <person name="Grose J.H."/>
        </authorList>
    </citation>
    <scope>NUCLEOTIDE SEQUENCE</scope>
    <source>
        <strain evidence="2">BT178</strain>
    </source>
</reference>
<comment type="caution">
    <text evidence="2">The sequence shown here is derived from an EMBL/GenBank/DDBJ whole genome shotgun (WGS) entry which is preliminary data.</text>
</comment>
<feature type="region of interest" description="Disordered" evidence="1">
    <location>
        <begin position="108"/>
        <end position="134"/>
    </location>
</feature>